<dbReference type="InterPro" id="IPR029063">
    <property type="entry name" value="SAM-dependent_MTases_sf"/>
</dbReference>
<organism evidence="5 6">
    <name type="scientific">Discina gigas</name>
    <dbReference type="NCBI Taxonomy" id="1032678"/>
    <lineage>
        <taxon>Eukaryota</taxon>
        <taxon>Fungi</taxon>
        <taxon>Dikarya</taxon>
        <taxon>Ascomycota</taxon>
        <taxon>Pezizomycotina</taxon>
        <taxon>Pezizomycetes</taxon>
        <taxon>Pezizales</taxon>
        <taxon>Discinaceae</taxon>
        <taxon>Discina</taxon>
    </lineage>
</organism>
<keyword evidence="1" id="KW-0489">Methyltransferase</keyword>
<keyword evidence="2" id="KW-0808">Transferase</keyword>
<dbReference type="PANTHER" id="PTHR10509:SF14">
    <property type="entry name" value="CAFFEOYL-COA O-METHYLTRANSFERASE 3-RELATED"/>
    <property type="match status" value="1"/>
</dbReference>
<dbReference type="EMBL" id="JBBBZM010000036">
    <property type="protein sequence ID" value="KAL0637344.1"/>
    <property type="molecule type" value="Genomic_DNA"/>
</dbReference>
<dbReference type="Proteomes" id="UP001447188">
    <property type="component" value="Unassembled WGS sequence"/>
</dbReference>
<proteinExistence type="inferred from homology"/>
<evidence type="ECO:0000256" key="2">
    <source>
        <dbReference type="ARBA" id="ARBA00022679"/>
    </source>
</evidence>
<keyword evidence="3" id="KW-0949">S-adenosyl-L-methionine</keyword>
<reference evidence="5 6" key="1">
    <citation type="submission" date="2024-02" db="EMBL/GenBank/DDBJ databases">
        <title>Discinaceae phylogenomics.</title>
        <authorList>
            <person name="Dirks A.C."/>
            <person name="James T.Y."/>
        </authorList>
    </citation>
    <scope>NUCLEOTIDE SEQUENCE [LARGE SCALE GENOMIC DNA]</scope>
    <source>
        <strain evidence="5 6">ACD0624</strain>
    </source>
</reference>
<evidence type="ECO:0000313" key="5">
    <source>
        <dbReference type="EMBL" id="KAL0637344.1"/>
    </source>
</evidence>
<evidence type="ECO:0000256" key="4">
    <source>
        <dbReference type="ARBA" id="ARBA00023453"/>
    </source>
</evidence>
<dbReference type="PROSITE" id="PS51682">
    <property type="entry name" value="SAM_OMT_I"/>
    <property type="match status" value="1"/>
</dbReference>
<dbReference type="Pfam" id="PF01596">
    <property type="entry name" value="Methyltransf_3"/>
    <property type="match status" value="1"/>
</dbReference>
<evidence type="ECO:0008006" key="7">
    <source>
        <dbReference type="Google" id="ProtNLM"/>
    </source>
</evidence>
<evidence type="ECO:0000313" key="6">
    <source>
        <dbReference type="Proteomes" id="UP001447188"/>
    </source>
</evidence>
<evidence type="ECO:0000256" key="1">
    <source>
        <dbReference type="ARBA" id="ARBA00022603"/>
    </source>
</evidence>
<comment type="similarity">
    <text evidence="4">Belongs to the class I-like SAM-binding methyltransferase superfamily. Cation-dependent O-methyltransferase family.</text>
</comment>
<comment type="caution">
    <text evidence="5">The sequence shown here is derived from an EMBL/GenBank/DDBJ whole genome shotgun (WGS) entry which is preliminary data.</text>
</comment>
<dbReference type="InterPro" id="IPR002935">
    <property type="entry name" value="SAM_O-MeTrfase"/>
</dbReference>
<dbReference type="InterPro" id="IPR050362">
    <property type="entry name" value="Cation-dep_OMT"/>
</dbReference>
<name>A0ABR3GN42_9PEZI</name>
<gene>
    <name evidence="5" type="ORF">Q9L58_003677</name>
</gene>
<dbReference type="SUPFAM" id="SSF53335">
    <property type="entry name" value="S-adenosyl-L-methionine-dependent methyltransferases"/>
    <property type="match status" value="1"/>
</dbReference>
<protein>
    <recommendedName>
        <fullName evidence="7">O-methyltransferase</fullName>
    </recommendedName>
</protein>
<keyword evidence="6" id="KW-1185">Reference proteome</keyword>
<dbReference type="Gene3D" id="3.40.50.150">
    <property type="entry name" value="Vaccinia Virus protein VP39"/>
    <property type="match status" value="1"/>
</dbReference>
<sequence>MHAVTELHPNTEVSNAVYEYSINHSTPVPKHIDEHRQASIEFCEKENEEANMMINTLQAQFLIFWARAQGVKRVLEIGMFTGYSALAWVEALRDQPEGGLVCLDLPGKTSAFALQTFAKYGVSDKVQVIEGNGQTTIDSLAGQKFDLVFIDADKSGYITYFEKVLSLNLLSPSGVIIADNALRRGLVADDSERNPASARYSKETHQALDRFNKFVRDDPRVEHVLLPAFDGLNFIRVKNTTPN</sequence>
<dbReference type="PANTHER" id="PTHR10509">
    <property type="entry name" value="O-METHYLTRANSFERASE-RELATED"/>
    <property type="match status" value="1"/>
</dbReference>
<accession>A0ABR3GN42</accession>
<evidence type="ECO:0000256" key="3">
    <source>
        <dbReference type="ARBA" id="ARBA00022691"/>
    </source>
</evidence>
<dbReference type="CDD" id="cd02440">
    <property type="entry name" value="AdoMet_MTases"/>
    <property type="match status" value="1"/>
</dbReference>